<sequence>MQAITTTEPSLPTISTTSSPDSQSIDNKRHNDLDSDIGLIGRVPAPKRPARNRSPVDIKPSLIDSIPLVPEIVNLSPIDIKPVINTSPQESSTVHNSPLITSTTGADNERSRELEPCIRQTPDALPLVPAIATTSSATDSQSMNITPNNDSDSDVVLIGRVPAPKRPARNRSPVDIKPSLIDSIPLVPEIVN</sequence>
<feature type="region of interest" description="Disordered" evidence="1">
    <location>
        <begin position="134"/>
        <end position="155"/>
    </location>
</feature>
<feature type="compositionally biased region" description="Polar residues" evidence="1">
    <location>
        <begin position="134"/>
        <end position="150"/>
    </location>
</feature>
<keyword evidence="3" id="KW-1185">Reference proteome</keyword>
<dbReference type="Proteomes" id="UP000759131">
    <property type="component" value="Unassembled WGS sequence"/>
</dbReference>
<dbReference type="EMBL" id="OC890434">
    <property type="protein sequence ID" value="CAD7646077.1"/>
    <property type="molecule type" value="Genomic_DNA"/>
</dbReference>
<accession>A0A7R9QIH4</accession>
<feature type="non-terminal residue" evidence="2">
    <location>
        <position position="192"/>
    </location>
</feature>
<dbReference type="AlphaFoldDB" id="A0A7R9QIH4"/>
<evidence type="ECO:0000313" key="2">
    <source>
        <dbReference type="EMBL" id="CAD7646077.1"/>
    </source>
</evidence>
<organism evidence="2">
    <name type="scientific">Medioppia subpectinata</name>
    <dbReference type="NCBI Taxonomy" id="1979941"/>
    <lineage>
        <taxon>Eukaryota</taxon>
        <taxon>Metazoa</taxon>
        <taxon>Ecdysozoa</taxon>
        <taxon>Arthropoda</taxon>
        <taxon>Chelicerata</taxon>
        <taxon>Arachnida</taxon>
        <taxon>Acari</taxon>
        <taxon>Acariformes</taxon>
        <taxon>Sarcoptiformes</taxon>
        <taxon>Oribatida</taxon>
        <taxon>Brachypylina</taxon>
        <taxon>Oppioidea</taxon>
        <taxon>Oppiidae</taxon>
        <taxon>Medioppia</taxon>
    </lineage>
</organism>
<gene>
    <name evidence="2" type="ORF">OSB1V03_LOCUS20804</name>
</gene>
<protein>
    <submittedName>
        <fullName evidence="2">Uncharacterized protein</fullName>
    </submittedName>
</protein>
<dbReference type="EMBL" id="CAJPIZ010035859">
    <property type="protein sequence ID" value="CAG2120858.1"/>
    <property type="molecule type" value="Genomic_DNA"/>
</dbReference>
<proteinExistence type="predicted"/>
<reference evidence="2" key="1">
    <citation type="submission" date="2020-11" db="EMBL/GenBank/DDBJ databases">
        <authorList>
            <person name="Tran Van P."/>
        </authorList>
    </citation>
    <scope>NUCLEOTIDE SEQUENCE</scope>
</reference>
<evidence type="ECO:0000256" key="1">
    <source>
        <dbReference type="SAM" id="MobiDB-lite"/>
    </source>
</evidence>
<feature type="compositionally biased region" description="Polar residues" evidence="1">
    <location>
        <begin position="86"/>
        <end position="106"/>
    </location>
</feature>
<feature type="region of interest" description="Disordered" evidence="1">
    <location>
        <begin position="1"/>
        <end position="56"/>
    </location>
</feature>
<feature type="region of interest" description="Disordered" evidence="1">
    <location>
        <begin position="86"/>
        <end position="112"/>
    </location>
</feature>
<name>A0A7R9QIH4_9ACAR</name>
<feature type="compositionally biased region" description="Low complexity" evidence="1">
    <location>
        <begin position="1"/>
        <end position="25"/>
    </location>
</feature>
<evidence type="ECO:0000313" key="3">
    <source>
        <dbReference type="Proteomes" id="UP000759131"/>
    </source>
</evidence>